<keyword evidence="2" id="KW-1185">Reference proteome</keyword>
<gene>
    <name evidence="1" type="ORF">Amon02_000161200</name>
</gene>
<comment type="caution">
    <text evidence="1">The sequence shown here is derived from an EMBL/GenBank/DDBJ whole genome shotgun (WGS) entry which is preliminary data.</text>
</comment>
<dbReference type="Proteomes" id="UP001165064">
    <property type="component" value="Unassembled WGS sequence"/>
</dbReference>
<proteinExistence type="predicted"/>
<protein>
    <submittedName>
        <fullName evidence="1">Unnamed protein product</fullName>
    </submittedName>
</protein>
<evidence type="ECO:0000313" key="1">
    <source>
        <dbReference type="EMBL" id="GME74000.1"/>
    </source>
</evidence>
<reference evidence="1" key="1">
    <citation type="submission" date="2023-04" db="EMBL/GenBank/DDBJ databases">
        <title>Ambrosiozyma monospora NBRC 10751.</title>
        <authorList>
            <person name="Ichikawa N."/>
            <person name="Sato H."/>
            <person name="Tonouchi N."/>
        </authorList>
    </citation>
    <scope>NUCLEOTIDE SEQUENCE</scope>
    <source>
        <strain evidence="1">NBRC 10751</strain>
    </source>
</reference>
<evidence type="ECO:0000313" key="2">
    <source>
        <dbReference type="Proteomes" id="UP001165064"/>
    </source>
</evidence>
<dbReference type="EMBL" id="BSXS01000807">
    <property type="protein sequence ID" value="GME74000.1"/>
    <property type="molecule type" value="Genomic_DNA"/>
</dbReference>
<accession>A0ACB5SVR5</accession>
<name>A0ACB5SVR5_AMBMO</name>
<sequence>MDSTEKDLFLQDLDNRKHKRNAVKEMEYSSSDDDSDNDNDDSDSDNNIKSKSKSDKKVSFDPDTKTGTDNNIDDDEDDDMFASDTEDKPEPTSTPTTTDSKKKKLKAINTLDMATFEQQLNDTNEDSIKLPELQSNPDIMDEDDDENGDDDEDEEDVVEYYNNQESSHLETENTVTKKKKRIRQPKMESFNLKKEMREGVFDESGNYIRNNNRSDSDSESDDDDDDSDDSKTLESGRDTWLQGINKEDIEKARLAEQKRQTDQKAKFIELKKQARSIDTADILGKLIVLMVPAETVLELLQRLNGDVKKLSKQLKKKRGTEGGEVGEEVKRVKLQIKDVTKFVGLLEDRGFKDVYEMSKEQFGRAFRRVTGKAFIEPSTAVDASTSQENQEDTGIGKKRKREDEDEENFLETEMENGFHTGTPVEVQDNGIMWEYKWSPDDEDEELYGPFDSATMEAWKESYFQENVAYARRVGDSNGEFVDVRELQFL</sequence>
<organism evidence="1 2">
    <name type="scientific">Ambrosiozyma monospora</name>
    <name type="common">Yeast</name>
    <name type="synonym">Endomycopsis monosporus</name>
    <dbReference type="NCBI Taxonomy" id="43982"/>
    <lineage>
        <taxon>Eukaryota</taxon>
        <taxon>Fungi</taxon>
        <taxon>Dikarya</taxon>
        <taxon>Ascomycota</taxon>
        <taxon>Saccharomycotina</taxon>
        <taxon>Pichiomycetes</taxon>
        <taxon>Pichiales</taxon>
        <taxon>Pichiaceae</taxon>
        <taxon>Ambrosiozyma</taxon>
    </lineage>
</organism>